<accession>A0A9P4P7Z3</accession>
<dbReference type="Proteomes" id="UP000799764">
    <property type="component" value="Unassembled WGS sequence"/>
</dbReference>
<keyword evidence="3" id="KW-1185">Reference proteome</keyword>
<feature type="region of interest" description="Disordered" evidence="1">
    <location>
        <begin position="96"/>
        <end position="121"/>
    </location>
</feature>
<proteinExistence type="predicted"/>
<dbReference type="AlphaFoldDB" id="A0A9P4P7Z3"/>
<evidence type="ECO:0000313" key="2">
    <source>
        <dbReference type="EMBL" id="KAF2439065.1"/>
    </source>
</evidence>
<sequence>MQASPSQPHSMWRSSPRDPGLGFPCAFFLSFLSSKMLVCTFQPDVSGSCWEGVLFSRRNANSGASHAGGEKMSESSDCSRAFSQCEVKGTCGLRIPPIEHGRPRAQRREAHAQGVQHSGLQQGSQGLLRIVPSVGSSDPLPNIVLLD</sequence>
<comment type="caution">
    <text evidence="2">The sequence shown here is derived from an EMBL/GenBank/DDBJ whole genome shotgun (WGS) entry which is preliminary data.</text>
</comment>
<gene>
    <name evidence="2" type="ORF">P171DRAFT_130762</name>
</gene>
<protein>
    <submittedName>
        <fullName evidence="2">Uncharacterized protein</fullName>
    </submittedName>
</protein>
<evidence type="ECO:0000256" key="1">
    <source>
        <dbReference type="SAM" id="MobiDB-lite"/>
    </source>
</evidence>
<dbReference type="EMBL" id="MU001510">
    <property type="protein sequence ID" value="KAF2439065.1"/>
    <property type="molecule type" value="Genomic_DNA"/>
</dbReference>
<name>A0A9P4P7Z3_9PLEO</name>
<feature type="compositionally biased region" description="Basic and acidic residues" evidence="1">
    <location>
        <begin position="97"/>
        <end position="111"/>
    </location>
</feature>
<reference evidence="2" key="1">
    <citation type="journal article" date="2020" name="Stud. Mycol.">
        <title>101 Dothideomycetes genomes: a test case for predicting lifestyles and emergence of pathogens.</title>
        <authorList>
            <person name="Haridas S."/>
            <person name="Albert R."/>
            <person name="Binder M."/>
            <person name="Bloem J."/>
            <person name="Labutti K."/>
            <person name="Salamov A."/>
            <person name="Andreopoulos B."/>
            <person name="Baker S."/>
            <person name="Barry K."/>
            <person name="Bills G."/>
            <person name="Bluhm B."/>
            <person name="Cannon C."/>
            <person name="Castanera R."/>
            <person name="Culley D."/>
            <person name="Daum C."/>
            <person name="Ezra D."/>
            <person name="Gonzalez J."/>
            <person name="Henrissat B."/>
            <person name="Kuo A."/>
            <person name="Liang C."/>
            <person name="Lipzen A."/>
            <person name="Lutzoni F."/>
            <person name="Magnuson J."/>
            <person name="Mondo S."/>
            <person name="Nolan M."/>
            <person name="Ohm R."/>
            <person name="Pangilinan J."/>
            <person name="Park H.-J."/>
            <person name="Ramirez L."/>
            <person name="Alfaro M."/>
            <person name="Sun H."/>
            <person name="Tritt A."/>
            <person name="Yoshinaga Y."/>
            <person name="Zwiers L.-H."/>
            <person name="Turgeon B."/>
            <person name="Goodwin S."/>
            <person name="Spatafora J."/>
            <person name="Crous P."/>
            <person name="Grigoriev I."/>
        </authorList>
    </citation>
    <scope>NUCLEOTIDE SEQUENCE</scope>
    <source>
        <strain evidence="2">CBS 690.94</strain>
    </source>
</reference>
<organism evidence="2 3">
    <name type="scientific">Karstenula rhodostoma CBS 690.94</name>
    <dbReference type="NCBI Taxonomy" id="1392251"/>
    <lineage>
        <taxon>Eukaryota</taxon>
        <taxon>Fungi</taxon>
        <taxon>Dikarya</taxon>
        <taxon>Ascomycota</taxon>
        <taxon>Pezizomycotina</taxon>
        <taxon>Dothideomycetes</taxon>
        <taxon>Pleosporomycetidae</taxon>
        <taxon>Pleosporales</taxon>
        <taxon>Massarineae</taxon>
        <taxon>Didymosphaeriaceae</taxon>
        <taxon>Karstenula</taxon>
    </lineage>
</organism>
<evidence type="ECO:0000313" key="3">
    <source>
        <dbReference type="Proteomes" id="UP000799764"/>
    </source>
</evidence>